<comment type="caution">
    <text evidence="10">The sequence shown here is derived from an EMBL/GenBank/DDBJ whole genome shotgun (WGS) entry which is preliminary data.</text>
</comment>
<proteinExistence type="inferred from homology"/>
<dbReference type="Pfam" id="PF04138">
    <property type="entry name" value="GtrA_DPMS_TM"/>
    <property type="match status" value="1"/>
</dbReference>
<organism evidence="10 11">
    <name type="scientific">Pantoea dispersa</name>
    <dbReference type="NCBI Taxonomy" id="59814"/>
    <lineage>
        <taxon>Bacteria</taxon>
        <taxon>Pseudomonadati</taxon>
        <taxon>Pseudomonadota</taxon>
        <taxon>Gammaproteobacteria</taxon>
        <taxon>Enterobacterales</taxon>
        <taxon>Erwiniaceae</taxon>
        <taxon>Pantoea</taxon>
    </lineage>
</organism>
<feature type="transmembrane region" description="Helical" evidence="8">
    <location>
        <begin position="12"/>
        <end position="32"/>
    </location>
</feature>
<dbReference type="AlphaFoldDB" id="A0A8E1RWE0"/>
<evidence type="ECO:0000256" key="2">
    <source>
        <dbReference type="ARBA" id="ARBA00022448"/>
    </source>
</evidence>
<comment type="function">
    <text evidence="6 7">Involved in O antigen modification. Involved in the translocation of bactoprenol-linked glucose across the cytoplasmic membrane.</text>
</comment>
<dbReference type="Proteomes" id="UP000071979">
    <property type="component" value="Unassembled WGS sequence"/>
</dbReference>
<dbReference type="PANTHER" id="PTHR38459">
    <property type="entry name" value="PROPHAGE BACTOPRENOL-LINKED GLUCOSE TRANSLOCASE HOMOLOG"/>
    <property type="match status" value="1"/>
</dbReference>
<evidence type="ECO:0000256" key="4">
    <source>
        <dbReference type="ARBA" id="ARBA00022989"/>
    </source>
</evidence>
<evidence type="ECO:0000256" key="6">
    <source>
        <dbReference type="ARBA" id="ARBA00025595"/>
    </source>
</evidence>
<evidence type="ECO:0000259" key="9">
    <source>
        <dbReference type="Pfam" id="PF04138"/>
    </source>
</evidence>
<evidence type="ECO:0000256" key="7">
    <source>
        <dbReference type="PIRNR" id="PIRNR006298"/>
    </source>
</evidence>
<dbReference type="GO" id="GO:0000271">
    <property type="term" value="P:polysaccharide biosynthetic process"/>
    <property type="evidence" value="ECO:0007669"/>
    <property type="project" value="InterPro"/>
</dbReference>
<keyword evidence="3 8" id="KW-0812">Transmembrane</keyword>
<accession>A0A8E1RWE0</accession>
<evidence type="ECO:0000313" key="10">
    <source>
        <dbReference type="EMBL" id="KTS66185.1"/>
    </source>
</evidence>
<feature type="transmembrane region" description="Helical" evidence="8">
    <location>
        <begin position="64"/>
        <end position="83"/>
    </location>
</feature>
<comment type="similarity">
    <text evidence="7">Belongs to the gtrA family.</text>
</comment>
<evidence type="ECO:0000256" key="5">
    <source>
        <dbReference type="ARBA" id="ARBA00023136"/>
    </source>
</evidence>
<dbReference type="RefSeq" id="WP_072208635.1">
    <property type="nucleotide sequence ID" value="NZ_LDSD01000016.1"/>
</dbReference>
<dbReference type="InterPro" id="IPR016480">
    <property type="entry name" value="Glc_translocase_bactprenl-link"/>
</dbReference>
<name>A0A8E1RWE0_9GAMM</name>
<feature type="transmembrane region" description="Helical" evidence="8">
    <location>
        <begin position="38"/>
        <end position="57"/>
    </location>
</feature>
<dbReference type="PIRSF" id="PIRSF006298">
    <property type="entry name" value="GtrA_prd"/>
    <property type="match status" value="1"/>
</dbReference>
<feature type="transmembrane region" description="Helical" evidence="8">
    <location>
        <begin position="95"/>
        <end position="114"/>
    </location>
</feature>
<reference evidence="10 11" key="1">
    <citation type="journal article" date="2016" name="Front. Microbiol.">
        <title>Genomic Resource of Rice Seed Associated Bacteria.</title>
        <authorList>
            <person name="Midha S."/>
            <person name="Bansal K."/>
            <person name="Sharma S."/>
            <person name="Kumar N."/>
            <person name="Patil P.P."/>
            <person name="Chaudhry V."/>
            <person name="Patil P.B."/>
        </authorList>
    </citation>
    <scope>NUCLEOTIDE SEQUENCE [LARGE SCALE GENOMIC DNA]</scope>
    <source>
        <strain evidence="10 11">SA3</strain>
    </source>
</reference>
<keyword evidence="2 7" id="KW-0813">Transport</keyword>
<dbReference type="InterPro" id="IPR007267">
    <property type="entry name" value="GtrA_DPMS_TM"/>
</dbReference>
<evidence type="ECO:0000256" key="1">
    <source>
        <dbReference type="ARBA" id="ARBA00004141"/>
    </source>
</evidence>
<dbReference type="PANTHER" id="PTHR38459:SF1">
    <property type="entry name" value="PROPHAGE BACTOPRENOL-LINKED GLUCOSE TRANSLOCASE HOMOLOG"/>
    <property type="match status" value="1"/>
</dbReference>
<feature type="domain" description="GtrA/DPMS transmembrane" evidence="9">
    <location>
        <begin position="7"/>
        <end position="115"/>
    </location>
</feature>
<sequence length="116" mass="12964">MGTIFAKYLSVGVINTLIHWVVFTTIYALGLSQSASNLIAFCCAVTFSFFLNANWTFKSKATSIRYTLFVIFMGSLALITGWIADILNIKPLMTLIVFSTISLCCGFIYSKFIVFR</sequence>
<gene>
    <name evidence="10" type="ORF">SA3R_18705</name>
</gene>
<evidence type="ECO:0000313" key="11">
    <source>
        <dbReference type="Proteomes" id="UP000071979"/>
    </source>
</evidence>
<keyword evidence="5 8" id="KW-0472">Membrane</keyword>
<dbReference type="InterPro" id="IPR051401">
    <property type="entry name" value="GtrA_CellWall_Glycosyl"/>
</dbReference>
<evidence type="ECO:0000256" key="8">
    <source>
        <dbReference type="SAM" id="Phobius"/>
    </source>
</evidence>
<protein>
    <recommendedName>
        <fullName evidence="7">Bactoprenol-linked glucose translocase</fullName>
    </recommendedName>
</protein>
<dbReference type="EMBL" id="LDSE01000032">
    <property type="protein sequence ID" value="KTS66185.1"/>
    <property type="molecule type" value="Genomic_DNA"/>
</dbReference>
<keyword evidence="4 8" id="KW-1133">Transmembrane helix</keyword>
<evidence type="ECO:0000256" key="3">
    <source>
        <dbReference type="ARBA" id="ARBA00022692"/>
    </source>
</evidence>
<dbReference type="GO" id="GO:0005886">
    <property type="term" value="C:plasma membrane"/>
    <property type="evidence" value="ECO:0007669"/>
    <property type="project" value="TreeGrafter"/>
</dbReference>
<comment type="subcellular location">
    <subcellularLocation>
        <location evidence="1">Membrane</location>
        <topology evidence="1">Multi-pass membrane protein</topology>
    </subcellularLocation>
</comment>